<gene>
    <name evidence="2" type="ORF">UFB30_03615</name>
</gene>
<name>A0ABU5KJ75_9BACL</name>
<dbReference type="PANTHER" id="PTHR37316">
    <property type="entry name" value="TEICHOIC ACID GLYCEROL-PHOSPHATE PRIMASE"/>
    <property type="match status" value="1"/>
</dbReference>
<dbReference type="Gene3D" id="3.40.50.12580">
    <property type="match status" value="1"/>
</dbReference>
<dbReference type="InterPro" id="IPR043148">
    <property type="entry name" value="TagF_C"/>
</dbReference>
<protein>
    <submittedName>
        <fullName evidence="2">CDP-glycerol glycerophosphotransferase family protein</fullName>
    </submittedName>
</protein>
<dbReference type="RefSeq" id="WP_322420302.1">
    <property type="nucleotide sequence ID" value="NZ_JAXQNN010000001.1"/>
</dbReference>
<keyword evidence="3" id="KW-1185">Reference proteome</keyword>
<dbReference type="EMBL" id="JAXQNN010000001">
    <property type="protein sequence ID" value="MDZ5711293.1"/>
    <property type="molecule type" value="Genomic_DNA"/>
</dbReference>
<dbReference type="Pfam" id="PF04464">
    <property type="entry name" value="Glyphos_transf"/>
    <property type="match status" value="1"/>
</dbReference>
<organism evidence="2 3">
    <name type="scientific">Jeotgalibacillus haloalkalitolerans</name>
    <dbReference type="NCBI Taxonomy" id="3104292"/>
    <lineage>
        <taxon>Bacteria</taxon>
        <taxon>Bacillati</taxon>
        <taxon>Bacillota</taxon>
        <taxon>Bacilli</taxon>
        <taxon>Bacillales</taxon>
        <taxon>Caryophanaceae</taxon>
        <taxon>Jeotgalibacillus</taxon>
    </lineage>
</organism>
<dbReference type="SUPFAM" id="SSF53756">
    <property type="entry name" value="UDP-Glycosyltransferase/glycogen phosphorylase"/>
    <property type="match status" value="1"/>
</dbReference>
<reference evidence="2 3" key="1">
    <citation type="submission" date="2023-12" db="EMBL/GenBank/DDBJ databases">
        <title>Jeotgalibacillus haloalkaliphilus sp. nov., a novel salt-tolerant bacteria, isolated from the estuary of the Fenhe River into the Yellow River.</title>
        <authorList>
            <person name="Li Y."/>
        </authorList>
    </citation>
    <scope>NUCLEOTIDE SEQUENCE [LARGE SCALE GENOMIC DNA]</scope>
    <source>
        <strain evidence="2 3">HH7-29</strain>
    </source>
</reference>
<feature type="domain" description="TarS C-terminal" evidence="1">
    <location>
        <begin position="351"/>
        <end position="443"/>
    </location>
</feature>
<dbReference type="Pfam" id="PF18674">
    <property type="entry name" value="TarS_C1"/>
    <property type="match status" value="1"/>
</dbReference>
<dbReference type="PANTHER" id="PTHR37316:SF1">
    <property type="entry name" value="TEICHOIC ACID GLYCEROL-PHOSPHATE PRIMASE"/>
    <property type="match status" value="1"/>
</dbReference>
<accession>A0ABU5KJ75</accession>
<evidence type="ECO:0000313" key="3">
    <source>
        <dbReference type="Proteomes" id="UP001292084"/>
    </source>
</evidence>
<evidence type="ECO:0000259" key="1">
    <source>
        <dbReference type="Pfam" id="PF18674"/>
    </source>
</evidence>
<proteinExistence type="predicted"/>
<dbReference type="InterPro" id="IPR041038">
    <property type="entry name" value="TarS_C1"/>
</dbReference>
<dbReference type="InterPro" id="IPR007554">
    <property type="entry name" value="Glycerophosphate_synth"/>
</dbReference>
<dbReference type="InterPro" id="IPR051612">
    <property type="entry name" value="Teichoic_Acid_Biosynth"/>
</dbReference>
<comment type="caution">
    <text evidence="2">The sequence shown here is derived from an EMBL/GenBank/DDBJ whole genome shotgun (WGS) entry which is preliminary data.</text>
</comment>
<sequence length="995" mass="115709">MESNTSRVLRVSKRVLRKRAGKLKQKMLKSARSEVAATNLTLKDGLLTIEGTAKFLHYTNEGKNPISLSLADAESKKTIIRAEAIIDTVMGHILPVKKSTFSASFNLKKYNENGELNGRKLDVFLHFKGFVNRTYRLYIPVKKLSNGFMNDYNRDNQAIYYPYRTSYGNLSILILSNNDQERLKTIPNLLTGYQMNNGELSLSGWFDSDFLSFFDLNPEDLSLVVKRRGSANNWESEINVTGEHWKAKVNIYDINFSKGVWDFYLSLKKGHMLLHRIRLSNNEVFNENRTFYVPAEKESLKGVCYRTKQNGFSVNIQATMIRATSLEIENLNGDIQFRTNFSKSGLNLSEDQTLKALTLTFIQRDTNQEVSFPLNYELNQLSTHVQTACSFKYNDILDEFGITKKIWDAYLDVETNTDRLRMRIKARSRIMSQTSKQNYFKDQSMYSMYFYQTIYKRLSLVYSLVPLRRTVSDYRFDKLNLILQGKAYIDSSEFENDSATILNIVAKNRVTEEEIFVPCKKLNSGVLKRVLGKAQAKGINFEVEISLIELQGLIDTAKDIIDFYIEASTEKVTRREKIGLKKYRYYKDDVLAATELPSKYEGVDISYCLTITPRGNLKIETFKLEKRFKESLLSVKGEEEIWLIGERPDTAQDTGYHFFRYCRRNFPDQPVYYAINGDSKDLKNIEHLGNVLIAGTPEHFEIASKAKVLIGSHDFDYFLPFKGIQSPGYKDTVKVFLQHGVLGRKKVEYNKKFYKYPFDIFCVSSTDEKHMVMDQQGYTDQDVRVTGLSRFDQLLQDHNPKREILLIPTWREWLNTTDALLESEYLKRYTGFLKNPRLLELLKKHNLKLNFYPHYRMQQFFDEFGTDFDPSINLIKLGEKNVQDLLKDNALMITDFSSVSFDFTYLSKPVIFYHFDRDSFFKGGIMRPFDETFLGDVASEEDQMISYIEKSIENNFAEKEDVKDKKGMIFDYVDQHNCERIYSEIQRAIKEKAKA</sequence>
<dbReference type="Proteomes" id="UP001292084">
    <property type="component" value="Unassembled WGS sequence"/>
</dbReference>
<evidence type="ECO:0000313" key="2">
    <source>
        <dbReference type="EMBL" id="MDZ5711293.1"/>
    </source>
</evidence>